<dbReference type="OrthoDB" id="9769193at2"/>
<gene>
    <name evidence="6" type="ORF">SAMN05216529_11111</name>
</gene>
<dbReference type="PANTHER" id="PTHR46847">
    <property type="entry name" value="D-ALLOSE-BINDING PERIPLASMIC PROTEIN-RELATED"/>
    <property type="match status" value="1"/>
</dbReference>
<evidence type="ECO:0000256" key="4">
    <source>
        <dbReference type="SAM" id="SignalP"/>
    </source>
</evidence>
<feature type="signal peptide" evidence="4">
    <location>
        <begin position="1"/>
        <end position="19"/>
    </location>
</feature>
<dbReference type="GO" id="GO:0030313">
    <property type="term" value="C:cell envelope"/>
    <property type="evidence" value="ECO:0007669"/>
    <property type="project" value="UniProtKB-SubCell"/>
</dbReference>
<evidence type="ECO:0000256" key="1">
    <source>
        <dbReference type="ARBA" id="ARBA00004196"/>
    </source>
</evidence>
<dbReference type="Gene3D" id="3.40.50.2300">
    <property type="match status" value="2"/>
</dbReference>
<organism evidence="6 7">
    <name type="scientific">Faecalicatena contorta</name>
    <dbReference type="NCBI Taxonomy" id="39482"/>
    <lineage>
        <taxon>Bacteria</taxon>
        <taxon>Bacillati</taxon>
        <taxon>Bacillota</taxon>
        <taxon>Clostridia</taxon>
        <taxon>Lachnospirales</taxon>
        <taxon>Lachnospiraceae</taxon>
        <taxon>Faecalicatena</taxon>
    </lineage>
</organism>
<reference evidence="7" key="1">
    <citation type="submission" date="2017-07" db="EMBL/GenBank/DDBJ databases">
        <authorList>
            <person name="Varghese N."/>
            <person name="Submissions S."/>
        </authorList>
    </citation>
    <scope>NUCLEOTIDE SEQUENCE [LARGE SCALE GENOMIC DNA]</scope>
    <source>
        <strain evidence="7">NLAE-zl-C134</strain>
    </source>
</reference>
<name>A0A315ZSE8_9FIRM</name>
<keyword evidence="3 4" id="KW-0732">Signal</keyword>
<dbReference type="EMBL" id="UHJJ01000011">
    <property type="protein sequence ID" value="SUQ15227.1"/>
    <property type="molecule type" value="Genomic_DNA"/>
</dbReference>
<evidence type="ECO:0000256" key="2">
    <source>
        <dbReference type="ARBA" id="ARBA00007639"/>
    </source>
</evidence>
<dbReference type="InterPro" id="IPR025997">
    <property type="entry name" value="SBP_2_dom"/>
</dbReference>
<comment type="subcellular location">
    <subcellularLocation>
        <location evidence="1">Cell envelope</location>
    </subcellularLocation>
</comment>
<dbReference type="AlphaFoldDB" id="A0A315ZSE8"/>
<evidence type="ECO:0000313" key="6">
    <source>
        <dbReference type="EMBL" id="SUQ15227.1"/>
    </source>
</evidence>
<dbReference type="Proteomes" id="UP000254051">
    <property type="component" value="Unassembled WGS sequence"/>
</dbReference>
<dbReference type="InterPro" id="IPR028082">
    <property type="entry name" value="Peripla_BP_I"/>
</dbReference>
<accession>A0A315ZSE8</accession>
<dbReference type="Pfam" id="PF13407">
    <property type="entry name" value="Peripla_BP_4"/>
    <property type="match status" value="1"/>
</dbReference>
<dbReference type="PANTHER" id="PTHR46847:SF2">
    <property type="entry name" value="ABC TRANSPORTER SUGAR-BINDING PROTEIN"/>
    <property type="match status" value="1"/>
</dbReference>
<feature type="domain" description="Periplasmic binding protein" evidence="5">
    <location>
        <begin position="46"/>
        <end position="297"/>
    </location>
</feature>
<evidence type="ECO:0000256" key="3">
    <source>
        <dbReference type="ARBA" id="ARBA00022729"/>
    </source>
</evidence>
<evidence type="ECO:0000259" key="5">
    <source>
        <dbReference type="Pfam" id="PF13407"/>
    </source>
</evidence>
<sequence length="322" mass="33437">MKRKLLSIMVCAAMVAAMTLGCSSGKEETSGGSAKKDDSSKGKTYGVSVMTMNNSFFVAEVEGIKANIGPDDEVIAPDPALDAATQVDQICDMVSSGVDVIMVDSIDSDGIKPALEAADKAGIPVIAIDTRVTDEDLVACTIVSDNTDAGRIAGKALMEAIGGKGKIAILDHSTVACVQERTAGLEEIMEDYPDVKVVFRQDANGNVTEAQTQTETSLQGDPDLAGVFAINDPTASGAIAALKGANNKDIKVVAIDGSQDAIDMIKAGDLLCTAAQFPDQIGAKAVEVAKAIFAGEKHDSLYVIPVEEINADNAADYDGKQF</sequence>
<protein>
    <submittedName>
        <fullName evidence="6">Monosaccharide ABC transporter substrate-binding protein, CUT2 family</fullName>
    </submittedName>
</protein>
<proteinExistence type="inferred from homology"/>
<evidence type="ECO:0000313" key="7">
    <source>
        <dbReference type="Proteomes" id="UP000254051"/>
    </source>
</evidence>
<comment type="similarity">
    <text evidence="2">Belongs to the bacterial solute-binding protein 2 family.</text>
</comment>
<feature type="chain" id="PRO_5043163475" evidence="4">
    <location>
        <begin position="20"/>
        <end position="322"/>
    </location>
</feature>
<dbReference type="SUPFAM" id="SSF53822">
    <property type="entry name" value="Periplasmic binding protein-like I"/>
    <property type="match status" value="1"/>
</dbReference>
<keyword evidence="7" id="KW-1185">Reference proteome</keyword>
<dbReference type="RefSeq" id="WP_109712866.1">
    <property type="nucleotide sequence ID" value="NZ_QGDS01000011.1"/>
</dbReference>
<dbReference type="PROSITE" id="PS51257">
    <property type="entry name" value="PROKAR_LIPOPROTEIN"/>
    <property type="match status" value="1"/>
</dbReference>
<dbReference type="GO" id="GO:0030246">
    <property type="term" value="F:carbohydrate binding"/>
    <property type="evidence" value="ECO:0007669"/>
    <property type="project" value="UniProtKB-ARBA"/>
</dbReference>